<dbReference type="EMBL" id="FOHX01000002">
    <property type="protein sequence ID" value="SET18458.1"/>
    <property type="molecule type" value="Genomic_DNA"/>
</dbReference>
<keyword evidence="3" id="KW-1185">Reference proteome</keyword>
<dbReference type="AlphaFoldDB" id="A0A1I0CH70"/>
<feature type="region of interest" description="Disordered" evidence="1">
    <location>
        <begin position="185"/>
        <end position="204"/>
    </location>
</feature>
<organism evidence="2 3">
    <name type="scientific">Nonomuraea wenchangensis</name>
    <dbReference type="NCBI Taxonomy" id="568860"/>
    <lineage>
        <taxon>Bacteria</taxon>
        <taxon>Bacillati</taxon>
        <taxon>Actinomycetota</taxon>
        <taxon>Actinomycetes</taxon>
        <taxon>Streptosporangiales</taxon>
        <taxon>Streptosporangiaceae</taxon>
        <taxon>Nonomuraea</taxon>
    </lineage>
</organism>
<evidence type="ECO:0000313" key="2">
    <source>
        <dbReference type="EMBL" id="SET18458.1"/>
    </source>
</evidence>
<evidence type="ECO:0000256" key="1">
    <source>
        <dbReference type="SAM" id="MobiDB-lite"/>
    </source>
</evidence>
<dbReference type="RefSeq" id="WP_143082110.1">
    <property type="nucleotide sequence ID" value="NZ_FOHX01000002.1"/>
</dbReference>
<evidence type="ECO:0000313" key="3">
    <source>
        <dbReference type="Proteomes" id="UP000199361"/>
    </source>
</evidence>
<gene>
    <name evidence="2" type="ORF">SAMN05421811_102304</name>
</gene>
<sequence length="808" mass="91374">MADYDRGREEMRRLATQEITAGDMNEATTRLALIDRILLDCLGWVPEAIVCEEHQSGDYLDYVLGNPERLAVVEAKREGKHFEIPVGSEKDRELSLASFTEQSPINKAAIDQVLGYSLQGGIPVAILCNGHQVVIFLGSRQDGIPPMQGKAVLFHSLSDMADNFSELWDLVSRPALAAGTVRRKLARRSQLPPPPERLSSRLPGYPGFRQRSELETDVKILAELFLLDLIQEEEVSDDFLRECYCTSGALSQYAMVSKEILRTRYAAATERAHIEPVSSKRTAKPQKRGEKDRRLSGDLLASALTRRPLILLGDVGVGKTIFLKHFLRVDAADLLENASIFYIDFLRESALLDDVRQLIVNTIESTLENELGIEIKEANFVRAVYNKEINKFKKGIDGSLEKTDPPRFAALEREMLIALLANELEHVRRSLEHIRATRGIEFVLILDNIDHHEDAFQERVFVIGQSFSETWPVSVFMSLRPDTFYASKKSGSLTAYQPRIFAVEPPRTDQVILKRLRFALHQLATTGRVESFPKGLAIDSDSLSAYLEMMIEAFEFNSRLKELVDNLSSGNIRQALDFVTTFVGSGYVSTARILEVHRKGGLYILPIHEFMRSILYGEYEFYDPRSSPVANLLDITTNDGREHFLLPILLAACQVRGESAPQGFLEEASLFKHVQELGYAPEQIDAQIERALSRKLLQSSSQDKSLRALRITASGGYMYKRMLTFFTYLDAIVIDTPIVDPSVRQKITVVSSIQDRLQRGEVFRKYLDDQWSIEQSATTFSWADVSAALRRDMDEAAERAHRRTRNWT</sequence>
<name>A0A1I0CH70_9ACTN</name>
<proteinExistence type="predicted"/>
<dbReference type="OrthoDB" id="6627169at2"/>
<dbReference type="SUPFAM" id="SSF52540">
    <property type="entry name" value="P-loop containing nucleoside triphosphate hydrolases"/>
    <property type="match status" value="1"/>
</dbReference>
<dbReference type="Proteomes" id="UP000199361">
    <property type="component" value="Unassembled WGS sequence"/>
</dbReference>
<dbReference type="Gene3D" id="3.40.50.300">
    <property type="entry name" value="P-loop containing nucleotide triphosphate hydrolases"/>
    <property type="match status" value="1"/>
</dbReference>
<dbReference type="InterPro" id="IPR027417">
    <property type="entry name" value="P-loop_NTPase"/>
</dbReference>
<accession>A0A1I0CH70</accession>
<protein>
    <submittedName>
        <fullName evidence="2">Uncharacterized protein</fullName>
    </submittedName>
</protein>
<reference evidence="2 3" key="1">
    <citation type="submission" date="2016-10" db="EMBL/GenBank/DDBJ databases">
        <authorList>
            <person name="de Groot N.N."/>
        </authorList>
    </citation>
    <scope>NUCLEOTIDE SEQUENCE [LARGE SCALE GENOMIC DNA]</scope>
    <source>
        <strain evidence="2 3">CGMCC 4.5598</strain>
    </source>
</reference>